<reference evidence="3 4" key="1">
    <citation type="submission" date="2018-07" db="EMBL/GenBank/DDBJ databases">
        <title>Draft genome of the type strain Streptomyces armeniacus ATCC 15676.</title>
        <authorList>
            <person name="Labana P."/>
            <person name="Gosse J.T."/>
            <person name="Boddy C.N."/>
        </authorList>
    </citation>
    <scope>NUCLEOTIDE SEQUENCE [LARGE SCALE GENOMIC DNA]</scope>
    <source>
        <strain evidence="3 4">ATCC 15676</strain>
    </source>
</reference>
<dbReference type="RefSeq" id="WP_208879254.1">
    <property type="nucleotide sequence ID" value="NZ_CP031320.1"/>
</dbReference>
<evidence type="ECO:0000259" key="2">
    <source>
        <dbReference type="Pfam" id="PF20736"/>
    </source>
</evidence>
<dbReference type="KEGG" id="sarm:DVA86_16590"/>
<name>A0A345XQW9_9ACTN</name>
<gene>
    <name evidence="3" type="ORF">DVA86_16590</name>
</gene>
<dbReference type="GO" id="GO:0005975">
    <property type="term" value="P:carbohydrate metabolic process"/>
    <property type="evidence" value="ECO:0007669"/>
    <property type="project" value="InterPro"/>
</dbReference>
<dbReference type="SUPFAM" id="SSF48208">
    <property type="entry name" value="Six-hairpin glycosidases"/>
    <property type="match status" value="1"/>
</dbReference>
<dbReference type="EMBL" id="CP031320">
    <property type="protein sequence ID" value="AXK34035.1"/>
    <property type="molecule type" value="Genomic_DNA"/>
</dbReference>
<protein>
    <recommendedName>
        <fullName evidence="2">Non-reducing end beta-L-arabinofuranosidase-like GH127 middle domain-containing protein</fullName>
    </recommendedName>
</protein>
<dbReference type="PANTHER" id="PTHR31151">
    <property type="entry name" value="PROLINE-TRNA LIGASE (DUF1680)"/>
    <property type="match status" value="1"/>
</dbReference>
<evidence type="ECO:0000313" key="3">
    <source>
        <dbReference type="EMBL" id="AXK34035.1"/>
    </source>
</evidence>
<evidence type="ECO:0000256" key="1">
    <source>
        <dbReference type="SAM" id="MobiDB-lite"/>
    </source>
</evidence>
<evidence type="ECO:0000313" key="4">
    <source>
        <dbReference type="Proteomes" id="UP000254425"/>
    </source>
</evidence>
<feature type="region of interest" description="Disordered" evidence="1">
    <location>
        <begin position="589"/>
        <end position="609"/>
    </location>
</feature>
<proteinExistence type="predicted"/>
<feature type="region of interest" description="Disordered" evidence="1">
    <location>
        <begin position="228"/>
        <end position="251"/>
    </location>
</feature>
<dbReference type="InterPro" id="IPR008928">
    <property type="entry name" value="6-hairpin_glycosidase_sf"/>
</dbReference>
<feature type="domain" description="Non-reducing end beta-L-arabinofuranosidase-like GH127 middle" evidence="2">
    <location>
        <begin position="399"/>
        <end position="494"/>
    </location>
</feature>
<dbReference type="InterPro" id="IPR049046">
    <property type="entry name" value="Beta-AFase-like_GH127_middle"/>
</dbReference>
<dbReference type="Pfam" id="PF20736">
    <property type="entry name" value="Glyco_hydro127M"/>
    <property type="match status" value="1"/>
</dbReference>
<dbReference type="PANTHER" id="PTHR31151:SF0">
    <property type="entry name" value="PROLINE-TRNA LIGASE (DUF1680)"/>
    <property type="match status" value="1"/>
</dbReference>
<dbReference type="Proteomes" id="UP000254425">
    <property type="component" value="Chromosome"/>
</dbReference>
<keyword evidence="4" id="KW-1185">Reference proteome</keyword>
<organism evidence="3 4">
    <name type="scientific">Streptomyces armeniacus</name>
    <dbReference type="NCBI Taxonomy" id="83291"/>
    <lineage>
        <taxon>Bacteria</taxon>
        <taxon>Bacillati</taxon>
        <taxon>Actinomycetota</taxon>
        <taxon>Actinomycetes</taxon>
        <taxon>Kitasatosporales</taxon>
        <taxon>Streptomycetaceae</taxon>
        <taxon>Streptomyces</taxon>
    </lineage>
</organism>
<dbReference type="AlphaFoldDB" id="A0A345XQW9"/>
<sequence>MGMRYEPVRLGEIRPEGWLRRQLELQAAGLTGRVEEIWPDLGPRSGWLGGDGEDWERGPYYLDGLVPLAHLLGDEGLLRKTKPWIEWILGSQREDGQFGPPTNDDWWPRMVALKVLVQHAEATGDDRVPPFMARYFTYQLAHLAGRPLRNWGAYRATENVLAALWLHRRDPDPCWLDLCALLMDQNADWTGYLTKELITGRATVFDHLTHGPNVAMGLKVPAVHALLDGAQDTDPDGDPDSGPGSGPDGDHERYAELRACLAALDRWHGQVHGMFSGDEWLAGREAAQGIETCQVVEYLYTLEQSGLAFGEGELGDLAELVAFNHLPASCDPRMLAHQYHQQANQIAATVTQRRWTHSSDDANIFGLEPHYGCCLANLHQGWPKFAAALWMRMPADRGLAVFAYAPSTLRTRLGGADVTVEEATDYPFEDTVRFTVDVSRPVTFSLRLRVPHWCDAPELRLNGESHALTVEPSGYATVHRTWHSGDVLELRLPMAIRRVRRERNAVGVRLGPLVMVVPVKEAWRPLPEPRGLGEWEVEPLSSWNYGLHARGRGGLENWHVERAPVPDVPFAPEGVPVTIHGRVAALPEWQPRDGSAGEPPDSPVVTGAPVVDKPLVPYGCARLRVAELPTVISVEADGQEVP</sequence>
<accession>A0A345XQW9</accession>